<name>A0AAE6EDU2_AGRTU</name>
<sequence>MTADRRCLGLYPPLPCRASPPQGGRSVCGKVSPISTLENGAVKEPPADLPPLRGRCPAGQRGVKPRAPSAA</sequence>
<gene>
    <name evidence="2" type="ORF">CFBP5877_03185</name>
</gene>
<accession>A0AAE6EDU2</accession>
<proteinExistence type="predicted"/>
<reference evidence="2 3" key="1">
    <citation type="submission" date="2019-04" db="EMBL/GenBank/DDBJ databases">
        <title>Complete genome sequence of Agrobacterium tumefaciens CFBP5877.</title>
        <authorList>
            <person name="Huang Y.-Y."/>
            <person name="Chiang H.-Y."/>
            <person name="Chou L."/>
            <person name="Lai E.-M."/>
            <person name="Kuo C.-H."/>
        </authorList>
    </citation>
    <scope>NUCLEOTIDE SEQUENCE [LARGE SCALE GENOMIC DNA]</scope>
    <source>
        <strain evidence="2 3">CFBP5877</strain>
    </source>
</reference>
<dbReference type="EMBL" id="CP039897">
    <property type="protein sequence ID" value="QCL78183.1"/>
    <property type="molecule type" value="Genomic_DNA"/>
</dbReference>
<protein>
    <submittedName>
        <fullName evidence="2">Uncharacterized protein</fullName>
    </submittedName>
</protein>
<evidence type="ECO:0000313" key="3">
    <source>
        <dbReference type="Proteomes" id="UP000298579"/>
    </source>
</evidence>
<organism evidence="2 3">
    <name type="scientific">Agrobacterium tumefaciens</name>
    <dbReference type="NCBI Taxonomy" id="358"/>
    <lineage>
        <taxon>Bacteria</taxon>
        <taxon>Pseudomonadati</taxon>
        <taxon>Pseudomonadota</taxon>
        <taxon>Alphaproteobacteria</taxon>
        <taxon>Hyphomicrobiales</taxon>
        <taxon>Rhizobiaceae</taxon>
        <taxon>Rhizobium/Agrobacterium group</taxon>
        <taxon>Agrobacterium</taxon>
        <taxon>Agrobacterium tumefaciens complex</taxon>
    </lineage>
</organism>
<feature type="region of interest" description="Disordered" evidence="1">
    <location>
        <begin position="40"/>
        <end position="71"/>
    </location>
</feature>
<evidence type="ECO:0000313" key="2">
    <source>
        <dbReference type="EMBL" id="QCL78183.1"/>
    </source>
</evidence>
<dbReference type="AlphaFoldDB" id="A0AAE6EDU2"/>
<dbReference type="Proteomes" id="UP000298579">
    <property type="component" value="Chromosome circular"/>
</dbReference>
<evidence type="ECO:0000256" key="1">
    <source>
        <dbReference type="SAM" id="MobiDB-lite"/>
    </source>
</evidence>